<gene>
    <name evidence="4" type="ORF">PCOR1329_LOCUS23467</name>
</gene>
<dbReference type="InterPro" id="IPR043157">
    <property type="entry name" value="Dynein_AAA1S"/>
</dbReference>
<evidence type="ECO:0000259" key="3">
    <source>
        <dbReference type="Pfam" id="PF12774"/>
    </source>
</evidence>
<dbReference type="Proteomes" id="UP001189429">
    <property type="component" value="Unassembled WGS sequence"/>
</dbReference>
<protein>
    <recommendedName>
        <fullName evidence="6">Dynein heavy chain hydrolytic ATP-binding dynein motor region domain-containing protein</fullName>
    </recommendedName>
</protein>
<dbReference type="PANTHER" id="PTHR46532">
    <property type="entry name" value="MALE FERTILITY FACTOR KL5"/>
    <property type="match status" value="1"/>
</dbReference>
<dbReference type="Gene3D" id="1.10.8.710">
    <property type="match status" value="1"/>
</dbReference>
<evidence type="ECO:0000256" key="1">
    <source>
        <dbReference type="ARBA" id="ARBA00008887"/>
    </source>
</evidence>
<dbReference type="SUPFAM" id="SSF52540">
    <property type="entry name" value="P-loop containing nucleoside triphosphate hydrolases"/>
    <property type="match status" value="1"/>
</dbReference>
<evidence type="ECO:0000313" key="5">
    <source>
        <dbReference type="Proteomes" id="UP001189429"/>
    </source>
</evidence>
<dbReference type="Gene3D" id="3.20.180.20">
    <property type="entry name" value="Dynein heavy chain, N-terminal domain 2"/>
    <property type="match status" value="1"/>
</dbReference>
<dbReference type="InterPro" id="IPR026983">
    <property type="entry name" value="DHC"/>
</dbReference>
<comment type="caution">
    <text evidence="4">The sequence shown here is derived from an EMBL/GenBank/DDBJ whole genome shotgun (WGS) entry which is preliminary data.</text>
</comment>
<reference evidence="4" key="1">
    <citation type="submission" date="2023-10" db="EMBL/GenBank/DDBJ databases">
        <authorList>
            <person name="Chen Y."/>
            <person name="Shah S."/>
            <person name="Dougan E. K."/>
            <person name="Thang M."/>
            <person name="Chan C."/>
        </authorList>
    </citation>
    <scope>NUCLEOTIDE SEQUENCE [LARGE SCALE GENOMIC DNA]</scope>
</reference>
<dbReference type="PANTHER" id="PTHR46532:SF4">
    <property type="entry name" value="AAA+ ATPASE DOMAIN-CONTAINING PROTEIN"/>
    <property type="match status" value="1"/>
</dbReference>
<dbReference type="InterPro" id="IPR027417">
    <property type="entry name" value="P-loop_NTPase"/>
</dbReference>
<proteinExistence type="inferred from homology"/>
<evidence type="ECO:0000259" key="2">
    <source>
        <dbReference type="Pfam" id="PF08393"/>
    </source>
</evidence>
<comment type="similarity">
    <text evidence="1">Belongs to the dynein heavy chain family.</text>
</comment>
<evidence type="ECO:0000313" key="4">
    <source>
        <dbReference type="EMBL" id="CAK0822430.1"/>
    </source>
</evidence>
<name>A0ABN9RVF9_9DINO</name>
<dbReference type="Pfam" id="PF08393">
    <property type="entry name" value="DHC_N2"/>
    <property type="match status" value="1"/>
</dbReference>
<keyword evidence="5" id="KW-1185">Reference proteome</keyword>
<dbReference type="InterPro" id="IPR042222">
    <property type="entry name" value="Dynein_2_N"/>
</dbReference>
<dbReference type="InterPro" id="IPR013602">
    <property type="entry name" value="Dynein_heavy_linker"/>
</dbReference>
<sequence>MWMSLESVFTGGDIAKQMPMEAKKFSQIDKDWVKIMQKSAETKLVVTCCQNDMLKQMLPVLSGGLETCQKSLESYLEGKRNKFPRFYFTSDPVLLKILSQGSDPESVQEDFEKLFDAISRVQFDKTDKRKIVKIKGVVGSAEEVVDLQSPVIAVGNIEDWLLALEAEMQKSVRRECRHASMEMGQLLSGLSMGDFGNKSIAQVALLGIQLVWTMDFQDALMRNARDRDKTIMVQTGKKFAQMLADLVDMCLTDLGSKMNRTKFETLVTIHVHQKDLFQEVSKKVKEGKVKDHNDFEWLKQTRVYWKQETDNAMISIADVDFVYSYEYLGCKERLVITALTDRCYLTQSQALGMFFGGAPAGPAGTGKTETTKDMGRTLGVFVVVTNCSDQHRFRDMAKIFKGLCMSGLWGCFDEFNRIELEVLSVVAMQVESICSAKRQAVKSFLFPGEAAPIKLVSSVGYFITMNPGYAGRQELPENLKVLFRSVAMMVPNRETIMKVKLAAVGYASMDMLGKKFCILYALCEQQLSKQRHYDFGLRNILSVLRTSGEIKRSEPASADEEMLFMRTVRDMNLSKLVADDVPLFLALLKDLFPKVTDPPKKVYANIESGTKKLIKRNLLVEWEKWLLKVIQLYETSLVRHGFMLVGPTLCGKTEIASVLTDARWRNAASCAGSSR</sequence>
<dbReference type="InterPro" id="IPR035699">
    <property type="entry name" value="AAA_6"/>
</dbReference>
<dbReference type="Gene3D" id="1.20.140.100">
    <property type="entry name" value="Dynein heavy chain, N-terminal domain 2"/>
    <property type="match status" value="1"/>
</dbReference>
<feature type="domain" description="Dynein heavy chain linker" evidence="2">
    <location>
        <begin position="2"/>
        <end position="178"/>
    </location>
</feature>
<dbReference type="Pfam" id="PF12774">
    <property type="entry name" value="AAA_6"/>
    <property type="match status" value="1"/>
</dbReference>
<dbReference type="Gene3D" id="3.40.50.300">
    <property type="entry name" value="P-loop containing nucleotide triphosphate hydrolases"/>
    <property type="match status" value="2"/>
</dbReference>
<evidence type="ECO:0008006" key="6">
    <source>
        <dbReference type="Google" id="ProtNLM"/>
    </source>
</evidence>
<feature type="domain" description="Dynein heavy chain hydrolytic ATP-binding dynein motor region" evidence="3">
    <location>
        <begin position="323"/>
        <end position="653"/>
    </location>
</feature>
<dbReference type="EMBL" id="CAUYUJ010007947">
    <property type="protein sequence ID" value="CAK0822430.1"/>
    <property type="molecule type" value="Genomic_DNA"/>
</dbReference>
<dbReference type="InterPro" id="IPR042228">
    <property type="entry name" value="Dynein_linker_3"/>
</dbReference>
<organism evidence="4 5">
    <name type="scientific">Prorocentrum cordatum</name>
    <dbReference type="NCBI Taxonomy" id="2364126"/>
    <lineage>
        <taxon>Eukaryota</taxon>
        <taxon>Sar</taxon>
        <taxon>Alveolata</taxon>
        <taxon>Dinophyceae</taxon>
        <taxon>Prorocentrales</taxon>
        <taxon>Prorocentraceae</taxon>
        <taxon>Prorocentrum</taxon>
    </lineage>
</organism>
<accession>A0ABN9RVF9</accession>
<dbReference type="Gene3D" id="1.20.58.1120">
    <property type="match status" value="1"/>
</dbReference>